<protein>
    <submittedName>
        <fullName evidence="3">Integron gene cassette protein</fullName>
    </submittedName>
</protein>
<feature type="region of interest" description="Disordered" evidence="1">
    <location>
        <begin position="1"/>
        <end position="29"/>
    </location>
</feature>
<dbReference type="AlphaFoldDB" id="A0A1I8FFR4"/>
<evidence type="ECO:0000313" key="2">
    <source>
        <dbReference type="Proteomes" id="UP000095280"/>
    </source>
</evidence>
<evidence type="ECO:0000313" key="3">
    <source>
        <dbReference type="WBParaSite" id="maker-unitig_32235-snap-gene-0.2-mRNA-1"/>
    </source>
</evidence>
<accession>A0A1I8FFR4</accession>
<reference evidence="3" key="1">
    <citation type="submission" date="2016-11" db="UniProtKB">
        <authorList>
            <consortium name="WormBaseParasite"/>
        </authorList>
    </citation>
    <scope>IDENTIFICATION</scope>
</reference>
<feature type="compositionally biased region" description="Polar residues" evidence="1">
    <location>
        <begin position="1"/>
        <end position="10"/>
    </location>
</feature>
<sequence length="86" mass="9478">RDRTLVTSATPSPPHRALQPRSQDHAPSRLQAARNIWKIKPAEGEFIAKAKAALRTDQLGRTFLALPACCSSASFSTRRRSRLKPG</sequence>
<evidence type="ECO:0000256" key="1">
    <source>
        <dbReference type="SAM" id="MobiDB-lite"/>
    </source>
</evidence>
<dbReference type="WBParaSite" id="maker-unitig_32235-snap-gene-0.2-mRNA-1">
    <property type="protein sequence ID" value="maker-unitig_32235-snap-gene-0.2-mRNA-1"/>
    <property type="gene ID" value="maker-unitig_32235-snap-gene-0.2"/>
</dbReference>
<organism evidence="2 3">
    <name type="scientific">Macrostomum lignano</name>
    <dbReference type="NCBI Taxonomy" id="282301"/>
    <lineage>
        <taxon>Eukaryota</taxon>
        <taxon>Metazoa</taxon>
        <taxon>Spiralia</taxon>
        <taxon>Lophotrochozoa</taxon>
        <taxon>Platyhelminthes</taxon>
        <taxon>Rhabditophora</taxon>
        <taxon>Macrostomorpha</taxon>
        <taxon>Macrostomida</taxon>
        <taxon>Macrostomidae</taxon>
        <taxon>Macrostomum</taxon>
    </lineage>
</organism>
<name>A0A1I8FFR4_9PLAT</name>
<dbReference type="Proteomes" id="UP000095280">
    <property type="component" value="Unplaced"/>
</dbReference>
<proteinExistence type="predicted"/>
<keyword evidence="2" id="KW-1185">Reference proteome</keyword>